<dbReference type="InParanoid" id="A0A1S3C9T9"/>
<dbReference type="AlphaFoldDB" id="A0A1S3C9T9"/>
<evidence type="ECO:0000256" key="11">
    <source>
        <dbReference type="SAM" id="Coils"/>
    </source>
</evidence>
<keyword evidence="11" id="KW-0175">Coiled coil</keyword>
<dbReference type="Gene3D" id="1.10.10.60">
    <property type="entry name" value="Homeodomain-like"/>
    <property type="match status" value="1"/>
</dbReference>
<protein>
    <recommendedName>
        <fullName evidence="10">Homeobox-leucine zipper protein</fullName>
    </recommendedName>
    <alternativeName>
        <fullName evidence="10">HD-ZIP protein</fullName>
    </alternativeName>
    <alternativeName>
        <fullName evidence="10">Homeodomain transcription factor</fullName>
    </alternativeName>
</protein>
<dbReference type="eggNOG" id="KOG0483">
    <property type="taxonomic scope" value="Eukaryota"/>
</dbReference>
<dbReference type="PROSITE" id="PS00027">
    <property type="entry name" value="HOMEOBOX_1"/>
    <property type="match status" value="1"/>
</dbReference>
<dbReference type="PRINTS" id="PR00031">
    <property type="entry name" value="HTHREPRESSR"/>
</dbReference>
<evidence type="ECO:0000256" key="5">
    <source>
        <dbReference type="ARBA" id="ARBA00023163"/>
    </source>
</evidence>
<dbReference type="GO" id="GO:0042802">
    <property type="term" value="F:identical protein binding"/>
    <property type="evidence" value="ECO:0007669"/>
    <property type="project" value="UniProtKB-ARBA"/>
</dbReference>
<evidence type="ECO:0000256" key="7">
    <source>
        <dbReference type="ARBA" id="ARBA00025748"/>
    </source>
</evidence>
<evidence type="ECO:0000256" key="8">
    <source>
        <dbReference type="PROSITE-ProRule" id="PRU00108"/>
    </source>
</evidence>
<comment type="function">
    <text evidence="10">Transcription factor.</text>
</comment>
<evidence type="ECO:0000313" key="14">
    <source>
        <dbReference type="RefSeq" id="XP_008458752.2"/>
    </source>
</evidence>
<keyword evidence="4 8" id="KW-0371">Homeobox</keyword>
<dbReference type="Gramene" id="MELO3C021534.2.1">
    <property type="protein sequence ID" value="MELO3C021534.2.1"/>
    <property type="gene ID" value="MELO3C021534.2"/>
</dbReference>
<dbReference type="PANTHER" id="PTHR24326:SF497">
    <property type="entry name" value="HOMEOBOX-LEUCINE ZIPPER PROTEIN HAT5"/>
    <property type="match status" value="1"/>
</dbReference>
<evidence type="ECO:0000256" key="9">
    <source>
        <dbReference type="RuleBase" id="RU000682"/>
    </source>
</evidence>
<dbReference type="CDD" id="cd00086">
    <property type="entry name" value="homeodomain"/>
    <property type="match status" value="1"/>
</dbReference>
<dbReference type="GeneID" id="103498065"/>
<dbReference type="InterPro" id="IPR045224">
    <property type="entry name" value="HDZip_class_I_plant"/>
</dbReference>
<feature type="DNA-binding region" description="Homeobox" evidence="8">
    <location>
        <begin position="62"/>
        <end position="121"/>
    </location>
</feature>
<dbReference type="Pfam" id="PF02183">
    <property type="entry name" value="HALZ"/>
    <property type="match status" value="1"/>
</dbReference>
<dbReference type="SMART" id="SM00389">
    <property type="entry name" value="HOX"/>
    <property type="match status" value="1"/>
</dbReference>
<dbReference type="InterPro" id="IPR000047">
    <property type="entry name" value="HTH_motif"/>
</dbReference>
<evidence type="ECO:0000259" key="12">
    <source>
        <dbReference type="PROSITE" id="PS50071"/>
    </source>
</evidence>
<evidence type="ECO:0000313" key="13">
    <source>
        <dbReference type="Proteomes" id="UP001652600"/>
    </source>
</evidence>
<comment type="similarity">
    <text evidence="7 10">Belongs to the HD-ZIP homeobox family. Class I subfamily.</text>
</comment>
<keyword evidence="2 10" id="KW-0805">Transcription regulation</keyword>
<dbReference type="GO" id="GO:0043565">
    <property type="term" value="F:sequence-specific DNA binding"/>
    <property type="evidence" value="ECO:0007669"/>
    <property type="project" value="InterPro"/>
</dbReference>
<proteinExistence type="inferred from homology"/>
<dbReference type="SUPFAM" id="SSF46689">
    <property type="entry name" value="Homeodomain-like"/>
    <property type="match status" value="1"/>
</dbReference>
<dbReference type="PANTHER" id="PTHR24326">
    <property type="entry name" value="HOMEOBOX-LEUCINE ZIPPER PROTEIN"/>
    <property type="match status" value="1"/>
</dbReference>
<evidence type="ECO:0000256" key="3">
    <source>
        <dbReference type="ARBA" id="ARBA00023125"/>
    </source>
</evidence>
<evidence type="ECO:0000256" key="6">
    <source>
        <dbReference type="ARBA" id="ARBA00023242"/>
    </source>
</evidence>
<keyword evidence="6 8" id="KW-0539">Nucleus</keyword>
<gene>
    <name evidence="14" type="primary">LOC103498065</name>
</gene>
<dbReference type="Proteomes" id="UP001652600">
    <property type="component" value="Chromosome 9"/>
</dbReference>
<dbReference type="KEGG" id="cmo:103498065"/>
<dbReference type="InterPro" id="IPR009057">
    <property type="entry name" value="Homeodomain-like_sf"/>
</dbReference>
<accession>A0A1S3C9T9</accession>
<evidence type="ECO:0000256" key="2">
    <source>
        <dbReference type="ARBA" id="ARBA00023015"/>
    </source>
</evidence>
<organism evidence="13 14">
    <name type="scientific">Cucumis melo</name>
    <name type="common">Muskmelon</name>
    <dbReference type="NCBI Taxonomy" id="3656"/>
    <lineage>
        <taxon>Eukaryota</taxon>
        <taxon>Viridiplantae</taxon>
        <taxon>Streptophyta</taxon>
        <taxon>Embryophyta</taxon>
        <taxon>Tracheophyta</taxon>
        <taxon>Spermatophyta</taxon>
        <taxon>Magnoliopsida</taxon>
        <taxon>eudicotyledons</taxon>
        <taxon>Gunneridae</taxon>
        <taxon>Pentapetalae</taxon>
        <taxon>rosids</taxon>
        <taxon>fabids</taxon>
        <taxon>Cucurbitales</taxon>
        <taxon>Cucurbitaceae</taxon>
        <taxon>Benincaseae</taxon>
        <taxon>Cucumis</taxon>
    </lineage>
</organism>
<dbReference type="GO" id="GO:0000981">
    <property type="term" value="F:DNA-binding transcription factor activity, RNA polymerase II-specific"/>
    <property type="evidence" value="ECO:0007669"/>
    <property type="project" value="UniProtKB-UniRule"/>
</dbReference>
<dbReference type="RefSeq" id="XP_008458752.2">
    <property type="nucleotide sequence ID" value="XM_008460530.3"/>
</dbReference>
<reference evidence="14" key="1">
    <citation type="submission" date="2025-08" db="UniProtKB">
        <authorList>
            <consortium name="RefSeq"/>
        </authorList>
    </citation>
    <scope>IDENTIFICATION</scope>
    <source>
        <tissue evidence="14">Stem</tissue>
    </source>
</reference>
<sequence length="278" mass="32004">MMSDGLIFNRSPGHANMLFFGSSDPILRGPSFMMGMEETSKRRSFFSSPDDLFDDDYYDDQPPEKKRRLTQEQVHLLEISFESENKLEPERKTELAKKLGLQPRQVAVWFQNRRARWKTKQLERDYDLLKSSYDSFRSSYDFIAKENERLKAEVASLTEKLQAKEVVESSFHAKNPDPFLEDQLLVPVVQQNIKIEDHHSCRSNGSAVLDEDGPQLLDSGDSYILSNDYDGCVLPAFGVNSEEEDGSDDGQGYFSDVYTTVDQQTHEGEPLTWWDWTS</sequence>
<name>A0A1S3C9T9_CUCME</name>
<evidence type="ECO:0000256" key="10">
    <source>
        <dbReference type="RuleBase" id="RU369038"/>
    </source>
</evidence>
<keyword evidence="5 10" id="KW-0804">Transcription</keyword>
<keyword evidence="3 8" id="KW-0238">DNA-binding</keyword>
<dbReference type="PROSITE" id="PS50071">
    <property type="entry name" value="HOMEOBOX_2"/>
    <property type="match status" value="1"/>
</dbReference>
<evidence type="ECO:0000256" key="1">
    <source>
        <dbReference type="ARBA" id="ARBA00004123"/>
    </source>
</evidence>
<dbReference type="GO" id="GO:0005634">
    <property type="term" value="C:nucleus"/>
    <property type="evidence" value="ECO:0007669"/>
    <property type="project" value="UniProtKB-SubCell"/>
</dbReference>
<feature type="coiled-coil region" evidence="11">
    <location>
        <begin position="140"/>
        <end position="167"/>
    </location>
</feature>
<evidence type="ECO:0000256" key="4">
    <source>
        <dbReference type="ARBA" id="ARBA00023155"/>
    </source>
</evidence>
<comment type="subcellular location">
    <subcellularLocation>
        <location evidence="1 8 9">Nucleus</location>
    </subcellularLocation>
</comment>
<keyword evidence="13" id="KW-1185">Reference proteome</keyword>
<dbReference type="InterPro" id="IPR001356">
    <property type="entry name" value="HD"/>
</dbReference>
<dbReference type="InterPro" id="IPR003106">
    <property type="entry name" value="Leu_zip_homeo"/>
</dbReference>
<dbReference type="GO" id="GO:0045893">
    <property type="term" value="P:positive regulation of DNA-templated transcription"/>
    <property type="evidence" value="ECO:0007669"/>
    <property type="project" value="TreeGrafter"/>
</dbReference>
<dbReference type="InterPro" id="IPR017970">
    <property type="entry name" value="Homeobox_CS"/>
</dbReference>
<dbReference type="Pfam" id="PF00046">
    <property type="entry name" value="Homeodomain"/>
    <property type="match status" value="1"/>
</dbReference>
<feature type="domain" description="Homeobox" evidence="12">
    <location>
        <begin position="60"/>
        <end position="120"/>
    </location>
</feature>
<dbReference type="SMR" id="A0A1S3C9T9"/>